<dbReference type="KEGG" id="dwd:DSCW_16300"/>
<accession>A0A5K7Z293</accession>
<gene>
    <name evidence="1" type="ORF">DSCW_16300</name>
</gene>
<dbReference type="AlphaFoldDB" id="A0A5K7Z293"/>
<keyword evidence="2" id="KW-1185">Reference proteome</keyword>
<evidence type="ECO:0000313" key="1">
    <source>
        <dbReference type="EMBL" id="BBO74213.1"/>
    </source>
</evidence>
<proteinExistence type="predicted"/>
<organism evidence="1 2">
    <name type="scientific">Desulfosarcina widdelii</name>
    <dbReference type="NCBI Taxonomy" id="947919"/>
    <lineage>
        <taxon>Bacteria</taxon>
        <taxon>Pseudomonadati</taxon>
        <taxon>Thermodesulfobacteriota</taxon>
        <taxon>Desulfobacteria</taxon>
        <taxon>Desulfobacterales</taxon>
        <taxon>Desulfosarcinaceae</taxon>
        <taxon>Desulfosarcina</taxon>
    </lineage>
</organism>
<protein>
    <submittedName>
        <fullName evidence="1">Uncharacterized protein</fullName>
    </submittedName>
</protein>
<evidence type="ECO:0000313" key="2">
    <source>
        <dbReference type="Proteomes" id="UP000427769"/>
    </source>
</evidence>
<dbReference type="Proteomes" id="UP000427769">
    <property type="component" value="Chromosome"/>
</dbReference>
<sequence length="82" mass="9384">MKFFAALLITIAIDGCINLMLITRHHSYINDKEIINGELNFTYNAGVHLIEKIMKKNNIKREEATIKFLNMQILKESICSSG</sequence>
<dbReference type="EMBL" id="AP021875">
    <property type="protein sequence ID" value="BBO74213.1"/>
    <property type="molecule type" value="Genomic_DNA"/>
</dbReference>
<reference evidence="1 2" key="1">
    <citation type="submission" date="2019-11" db="EMBL/GenBank/DDBJ databases">
        <title>Comparative genomics of hydrocarbon-degrading Desulfosarcina strains.</title>
        <authorList>
            <person name="Watanabe M."/>
            <person name="Kojima H."/>
            <person name="Fukui M."/>
        </authorList>
    </citation>
    <scope>NUCLEOTIDE SEQUENCE [LARGE SCALE GENOMIC DNA]</scope>
    <source>
        <strain evidence="1 2">PP31</strain>
    </source>
</reference>
<name>A0A5K7Z293_9BACT</name>